<accession>A0A0B9H3N5</accession>
<organism evidence="1 2">
    <name type="scientific">Photobacterium gaetbulicola</name>
    <dbReference type="NCBI Taxonomy" id="1295392"/>
    <lineage>
        <taxon>Bacteria</taxon>
        <taxon>Pseudomonadati</taxon>
        <taxon>Pseudomonadota</taxon>
        <taxon>Gammaproteobacteria</taxon>
        <taxon>Vibrionales</taxon>
        <taxon>Vibrionaceae</taxon>
        <taxon>Photobacterium</taxon>
    </lineage>
</organism>
<dbReference type="Proteomes" id="UP000031278">
    <property type="component" value="Unassembled WGS sequence"/>
</dbReference>
<dbReference type="RefSeq" id="WP_039461902.1">
    <property type="nucleotide sequence ID" value="NZ_JWLZ01000157.1"/>
</dbReference>
<evidence type="ECO:0000313" key="1">
    <source>
        <dbReference type="EMBL" id="KHT63492.1"/>
    </source>
</evidence>
<dbReference type="EMBL" id="JWLZ01000157">
    <property type="protein sequence ID" value="KHT63492.1"/>
    <property type="molecule type" value="Genomic_DNA"/>
</dbReference>
<evidence type="ECO:0008006" key="3">
    <source>
        <dbReference type="Google" id="ProtNLM"/>
    </source>
</evidence>
<reference evidence="1 2" key="1">
    <citation type="submission" date="2014-12" db="EMBL/GenBank/DDBJ databases">
        <title>Genome sequencing of Photobacterium gaetbulicola AD005a.</title>
        <authorList>
            <person name="Adrian T.G.S."/>
            <person name="Chan K.G."/>
        </authorList>
    </citation>
    <scope>NUCLEOTIDE SEQUENCE [LARGE SCALE GENOMIC DNA]</scope>
    <source>
        <strain evidence="1 2">AD005a</strain>
    </source>
</reference>
<sequence length="126" mass="14022">MKYCYHLLVLLVLAGCGGGDDGTSSQSQQEKPTTTLLGENTVPTDARFQQFETYLFEINPADFEFSGNRLYLKVYLSSGNTLYLGQIDKQALFTFPISVPVKEQVVRYDLFSDFAGDKGVRGESTL</sequence>
<name>A0A0B9H3N5_9GAMM</name>
<proteinExistence type="predicted"/>
<dbReference type="AlphaFoldDB" id="A0A0B9H3N5"/>
<dbReference type="PROSITE" id="PS51257">
    <property type="entry name" value="PROKAR_LIPOPROTEIN"/>
    <property type="match status" value="1"/>
</dbReference>
<protein>
    <recommendedName>
        <fullName evidence="3">Lipoprotein</fullName>
    </recommendedName>
</protein>
<comment type="caution">
    <text evidence="1">The sequence shown here is derived from an EMBL/GenBank/DDBJ whole genome shotgun (WGS) entry which is preliminary data.</text>
</comment>
<gene>
    <name evidence="1" type="ORF">RJ45_11820</name>
</gene>
<evidence type="ECO:0000313" key="2">
    <source>
        <dbReference type="Proteomes" id="UP000031278"/>
    </source>
</evidence>